<sequence length="439" mass="48109">MRGEAPGAVYDHPHREAEFAVDDGGLQLAVAQPDNLGGDPMNPQVGMLGTGGSGRRQCRVGQLVAGQGQKLGVDPPVRCHQSTVTTCRWLTTAQVSINDHGVTAPQRLVEDGVRRYGRFDGRVRDTNPVDAHRGLSRLWRAFRLKEWVGFALIHPEISGAMIMQDVKYLASSELFIRDQATGVLVEKSARFRGGTLDLPDDLLAGGRCRVQTRRYLLDYDFAADTGAITVRFDCAADRRGPAITGALTLHVEGAAPPLSLSAKLTSAIDYYTFKQPFPVDGTLTVGDRTYVFERARDFAILDEHRSQFPYSTSWTWGTFAVALAGGVVGSNFVDRPEFRDDDDESSNWVPGAVEPLAGVRFDFDSEDPLSTVHVRDRDGRLDVTFTPAGRKVVKVNLVAAAIDYWQLAGTYRGAVTSLSGEIYSIDSVPGILERMKTRF</sequence>
<dbReference type="AlphaFoldDB" id="A0A9X7IRK0"/>
<dbReference type="PANTHER" id="PTHR35868:SF4">
    <property type="entry name" value="DUF2804 DOMAIN-CONTAINING PROTEIN"/>
    <property type="match status" value="1"/>
</dbReference>
<reference evidence="1 2" key="1">
    <citation type="submission" date="2018-02" db="EMBL/GenBank/DDBJ databases">
        <title>Draft genome sequence of Mycobacterium virginiense isolated from mud of a swine farm in Japan.</title>
        <authorList>
            <person name="Ohya K."/>
        </authorList>
    </citation>
    <scope>NUCLEOTIDE SEQUENCE [LARGE SCALE GENOMIC DNA]</scope>
    <source>
        <strain evidence="1 2">GF75</strain>
    </source>
</reference>
<comment type="caution">
    <text evidence="1">The sequence shown here is derived from an EMBL/GenBank/DDBJ whole genome shotgun (WGS) entry which is preliminary data.</text>
</comment>
<dbReference type="InterPro" id="IPR021243">
    <property type="entry name" value="DUF2804"/>
</dbReference>
<organism evidence="1 2">
    <name type="scientific">Mycolicibacter virginiensis</name>
    <dbReference type="NCBI Taxonomy" id="1795032"/>
    <lineage>
        <taxon>Bacteria</taxon>
        <taxon>Bacillati</taxon>
        <taxon>Actinomycetota</taxon>
        <taxon>Actinomycetes</taxon>
        <taxon>Mycobacteriales</taxon>
        <taxon>Mycobacteriaceae</taxon>
        <taxon>Mycolicibacter</taxon>
    </lineage>
</organism>
<proteinExistence type="predicted"/>
<protein>
    <submittedName>
        <fullName evidence="1">DUF2804 domain-containing protein</fullName>
    </submittedName>
</protein>
<gene>
    <name evidence="1" type="ORF">C5U48_01110</name>
</gene>
<evidence type="ECO:0000313" key="2">
    <source>
        <dbReference type="Proteomes" id="UP000237911"/>
    </source>
</evidence>
<evidence type="ECO:0000313" key="1">
    <source>
        <dbReference type="EMBL" id="PQM54062.1"/>
    </source>
</evidence>
<dbReference type="EMBL" id="PUEV01000006">
    <property type="protein sequence ID" value="PQM54062.1"/>
    <property type="molecule type" value="Genomic_DNA"/>
</dbReference>
<dbReference type="Pfam" id="PF10974">
    <property type="entry name" value="DUF2804"/>
    <property type="match status" value="1"/>
</dbReference>
<dbReference type="Proteomes" id="UP000237911">
    <property type="component" value="Unassembled WGS sequence"/>
</dbReference>
<name>A0A9X7IRK0_9MYCO</name>
<keyword evidence="2" id="KW-1185">Reference proteome</keyword>
<accession>A0A9X7IRK0</accession>
<dbReference type="PANTHER" id="PTHR35868">
    <property type="entry name" value="DUF2804 DOMAIN-CONTAINING PROTEIN-RELATED"/>
    <property type="match status" value="1"/>
</dbReference>